<dbReference type="Proteomes" id="UP001604277">
    <property type="component" value="Unassembled WGS sequence"/>
</dbReference>
<dbReference type="PANTHER" id="PTHR47971">
    <property type="entry name" value="KINESIN-RELATED PROTEIN 6"/>
    <property type="match status" value="1"/>
</dbReference>
<dbReference type="AlphaFoldDB" id="A0ABD1TTW1"/>
<evidence type="ECO:0000256" key="2">
    <source>
        <dbReference type="SAM" id="MobiDB-lite"/>
    </source>
</evidence>
<evidence type="ECO:0000313" key="3">
    <source>
        <dbReference type="EMBL" id="KAL2516165.1"/>
    </source>
</evidence>
<dbReference type="InterPro" id="IPR027640">
    <property type="entry name" value="Kinesin-like_fam"/>
</dbReference>
<evidence type="ECO:0000256" key="1">
    <source>
        <dbReference type="SAM" id="Coils"/>
    </source>
</evidence>
<organism evidence="3 4">
    <name type="scientific">Forsythia ovata</name>
    <dbReference type="NCBI Taxonomy" id="205694"/>
    <lineage>
        <taxon>Eukaryota</taxon>
        <taxon>Viridiplantae</taxon>
        <taxon>Streptophyta</taxon>
        <taxon>Embryophyta</taxon>
        <taxon>Tracheophyta</taxon>
        <taxon>Spermatophyta</taxon>
        <taxon>Magnoliopsida</taxon>
        <taxon>eudicotyledons</taxon>
        <taxon>Gunneridae</taxon>
        <taxon>Pentapetalae</taxon>
        <taxon>asterids</taxon>
        <taxon>lamiids</taxon>
        <taxon>Lamiales</taxon>
        <taxon>Oleaceae</taxon>
        <taxon>Forsythieae</taxon>
        <taxon>Forsythia</taxon>
    </lineage>
</organism>
<name>A0ABD1TTW1_9LAMI</name>
<proteinExistence type="predicted"/>
<keyword evidence="4" id="KW-1185">Reference proteome</keyword>
<feature type="coiled-coil region" evidence="1">
    <location>
        <begin position="76"/>
        <end position="107"/>
    </location>
</feature>
<dbReference type="EMBL" id="JBFOLJ010000008">
    <property type="protein sequence ID" value="KAL2516165.1"/>
    <property type="molecule type" value="Genomic_DNA"/>
</dbReference>
<gene>
    <name evidence="3" type="ORF">Fot_30136</name>
</gene>
<dbReference type="PANTHER" id="PTHR47971:SF9">
    <property type="entry name" value="KINESIN-LIKE PROTEIN KIN-13B"/>
    <property type="match status" value="1"/>
</dbReference>
<feature type="compositionally biased region" description="Basic and acidic residues" evidence="2">
    <location>
        <begin position="54"/>
        <end position="63"/>
    </location>
</feature>
<accession>A0ABD1TTW1</accession>
<reference evidence="4" key="1">
    <citation type="submission" date="2024-07" db="EMBL/GenBank/DDBJ databases">
        <title>Two chromosome-level genome assemblies of Korean endemic species Abeliophyllum distichum and Forsythia ovata (Oleaceae).</title>
        <authorList>
            <person name="Jang H."/>
        </authorList>
    </citation>
    <scope>NUCLEOTIDE SEQUENCE [LARGE SCALE GENOMIC DNA]</scope>
</reference>
<keyword evidence="1" id="KW-0175">Coiled coil</keyword>
<feature type="compositionally biased region" description="Acidic residues" evidence="2">
    <location>
        <begin position="12"/>
        <end position="21"/>
    </location>
</feature>
<sequence>MTSGDSWPEQTDREEYDEEFYEQEKPLWKKNSKVESLSSSNLDDKTRRANGQSKWKEPLKSDMKYSNSDDDLNSLLKEEEDLVNAHRRQVEETMDIVREEMNLLVEADQPGNQLDDYVSRLNAILSQKAAGILQLQNRLAHFQRRLKEHNVLVASGN</sequence>
<protein>
    <submittedName>
        <fullName evidence="3">ATP binding microtubule motor family protein</fullName>
    </submittedName>
</protein>
<evidence type="ECO:0000313" key="4">
    <source>
        <dbReference type="Proteomes" id="UP001604277"/>
    </source>
</evidence>
<feature type="region of interest" description="Disordered" evidence="2">
    <location>
        <begin position="1"/>
        <end position="70"/>
    </location>
</feature>
<comment type="caution">
    <text evidence="3">The sequence shown here is derived from an EMBL/GenBank/DDBJ whole genome shotgun (WGS) entry which is preliminary data.</text>
</comment>